<sequence>MPNVIAYDVFNKECSQKNTHHRIDQEQPVGACNV</sequence>
<name>J9H069_9ZZZZ</name>
<evidence type="ECO:0000313" key="1">
    <source>
        <dbReference type="EMBL" id="EJX06655.1"/>
    </source>
</evidence>
<comment type="caution">
    <text evidence="1">The sequence shown here is derived from an EMBL/GenBank/DDBJ whole genome shotgun (WGS) entry which is preliminary data.</text>
</comment>
<proteinExistence type="predicted"/>
<reference evidence="1" key="1">
    <citation type="journal article" date="2012" name="PLoS ONE">
        <title>Gene sets for utilization of primary and secondary nutrition supplies in the distal gut of endangered iberian lynx.</title>
        <authorList>
            <person name="Alcaide M."/>
            <person name="Messina E."/>
            <person name="Richter M."/>
            <person name="Bargiela R."/>
            <person name="Peplies J."/>
            <person name="Huws S.A."/>
            <person name="Newbold C.J."/>
            <person name="Golyshin P.N."/>
            <person name="Simon M.A."/>
            <person name="Lopez G."/>
            <person name="Yakimov M.M."/>
            <person name="Ferrer M."/>
        </authorList>
    </citation>
    <scope>NUCLEOTIDE SEQUENCE</scope>
</reference>
<dbReference type="AlphaFoldDB" id="J9H069"/>
<accession>J9H069</accession>
<dbReference type="EMBL" id="AMCI01001097">
    <property type="protein sequence ID" value="EJX06655.1"/>
    <property type="molecule type" value="Genomic_DNA"/>
</dbReference>
<organism evidence="1">
    <name type="scientific">gut metagenome</name>
    <dbReference type="NCBI Taxonomy" id="749906"/>
    <lineage>
        <taxon>unclassified sequences</taxon>
        <taxon>metagenomes</taxon>
        <taxon>organismal metagenomes</taxon>
    </lineage>
</organism>
<gene>
    <name evidence="1" type="ORF">EVA_05237</name>
</gene>
<protein>
    <submittedName>
        <fullName evidence="1">Uncharacterized protein</fullName>
    </submittedName>
</protein>